<dbReference type="Proteomes" id="UP000814128">
    <property type="component" value="Unassembled WGS sequence"/>
</dbReference>
<name>A0ACB8QPV8_9AGAM</name>
<reference evidence="1" key="2">
    <citation type="journal article" date="2022" name="New Phytol.">
        <title>Evolutionary transition to the ectomycorrhizal habit in the genomes of a hyperdiverse lineage of mushroom-forming fungi.</title>
        <authorList>
            <person name="Looney B."/>
            <person name="Miyauchi S."/>
            <person name="Morin E."/>
            <person name="Drula E."/>
            <person name="Courty P.E."/>
            <person name="Kohler A."/>
            <person name="Kuo A."/>
            <person name="LaButti K."/>
            <person name="Pangilinan J."/>
            <person name="Lipzen A."/>
            <person name="Riley R."/>
            <person name="Andreopoulos W."/>
            <person name="He G."/>
            <person name="Johnson J."/>
            <person name="Nolan M."/>
            <person name="Tritt A."/>
            <person name="Barry K.W."/>
            <person name="Grigoriev I.V."/>
            <person name="Nagy L.G."/>
            <person name="Hibbett D."/>
            <person name="Henrissat B."/>
            <person name="Matheny P.B."/>
            <person name="Labbe J."/>
            <person name="Martin F.M."/>
        </authorList>
    </citation>
    <scope>NUCLEOTIDE SEQUENCE</scope>
    <source>
        <strain evidence="1">EC-137</strain>
    </source>
</reference>
<dbReference type="EMBL" id="MU273516">
    <property type="protein sequence ID" value="KAI0033585.1"/>
    <property type="molecule type" value="Genomic_DNA"/>
</dbReference>
<sequence length="220" mass="24337">MSTSLLAGLLAEVESALVQYRASIYVSIASLTFLMYDHLLTFADEVEFVWNAPSSLPKWFFLVNRYALPMLISVCVHIIILVRLWVLWERQPLLVAWTLFCFLVAQAVTFVVLGMTIRASIGDMNWNPATQGPTDYSPITMLFSSIVTFSILASGVLAAPPSASPALPNYYGLGGVTGSGEFSHIPYYRARQFDTRAAPFIESALRNVGFMRREGMAHAA</sequence>
<proteinExistence type="predicted"/>
<reference evidence="1" key="1">
    <citation type="submission" date="2021-02" db="EMBL/GenBank/DDBJ databases">
        <authorList>
            <consortium name="DOE Joint Genome Institute"/>
            <person name="Ahrendt S."/>
            <person name="Looney B.P."/>
            <person name="Miyauchi S."/>
            <person name="Morin E."/>
            <person name="Drula E."/>
            <person name="Courty P.E."/>
            <person name="Chicoki N."/>
            <person name="Fauchery L."/>
            <person name="Kohler A."/>
            <person name="Kuo A."/>
            <person name="Labutti K."/>
            <person name="Pangilinan J."/>
            <person name="Lipzen A."/>
            <person name="Riley R."/>
            <person name="Andreopoulos W."/>
            <person name="He G."/>
            <person name="Johnson J."/>
            <person name="Barry K.W."/>
            <person name="Grigoriev I.V."/>
            <person name="Nagy L."/>
            <person name="Hibbett D."/>
            <person name="Henrissat B."/>
            <person name="Matheny P.B."/>
            <person name="Labbe J."/>
            <person name="Martin F."/>
        </authorList>
    </citation>
    <scope>NUCLEOTIDE SEQUENCE</scope>
    <source>
        <strain evidence="1">EC-137</strain>
    </source>
</reference>
<evidence type="ECO:0000313" key="2">
    <source>
        <dbReference type="Proteomes" id="UP000814128"/>
    </source>
</evidence>
<keyword evidence="2" id="KW-1185">Reference proteome</keyword>
<organism evidence="1 2">
    <name type="scientific">Vararia minispora EC-137</name>
    <dbReference type="NCBI Taxonomy" id="1314806"/>
    <lineage>
        <taxon>Eukaryota</taxon>
        <taxon>Fungi</taxon>
        <taxon>Dikarya</taxon>
        <taxon>Basidiomycota</taxon>
        <taxon>Agaricomycotina</taxon>
        <taxon>Agaricomycetes</taxon>
        <taxon>Russulales</taxon>
        <taxon>Lachnocladiaceae</taxon>
        <taxon>Vararia</taxon>
    </lineage>
</organism>
<gene>
    <name evidence="1" type="ORF">K488DRAFT_84783</name>
</gene>
<accession>A0ACB8QPV8</accession>
<protein>
    <submittedName>
        <fullName evidence="1">Uncharacterized protein</fullName>
    </submittedName>
</protein>
<comment type="caution">
    <text evidence="1">The sequence shown here is derived from an EMBL/GenBank/DDBJ whole genome shotgun (WGS) entry which is preliminary data.</text>
</comment>
<evidence type="ECO:0000313" key="1">
    <source>
        <dbReference type="EMBL" id="KAI0033585.1"/>
    </source>
</evidence>